<dbReference type="GO" id="GO:0004540">
    <property type="term" value="F:RNA nuclease activity"/>
    <property type="evidence" value="ECO:0007669"/>
    <property type="project" value="UniProtKB-ARBA"/>
</dbReference>
<dbReference type="Pfam" id="PF13638">
    <property type="entry name" value="PIN_4"/>
    <property type="match status" value="1"/>
</dbReference>
<feature type="compositionally biased region" description="Polar residues" evidence="1">
    <location>
        <begin position="340"/>
        <end position="399"/>
    </location>
</feature>
<accession>A0A316V6B5</accession>
<evidence type="ECO:0000256" key="1">
    <source>
        <dbReference type="SAM" id="MobiDB-lite"/>
    </source>
</evidence>
<dbReference type="EMBL" id="KZ819607">
    <property type="protein sequence ID" value="PWN31753.1"/>
    <property type="molecule type" value="Genomic_DNA"/>
</dbReference>
<feature type="region of interest" description="Disordered" evidence="1">
    <location>
        <begin position="304"/>
        <end position="399"/>
    </location>
</feature>
<dbReference type="GeneID" id="37019755"/>
<organism evidence="3 4">
    <name type="scientific">Meira miltonrushii</name>
    <dbReference type="NCBI Taxonomy" id="1280837"/>
    <lineage>
        <taxon>Eukaryota</taxon>
        <taxon>Fungi</taxon>
        <taxon>Dikarya</taxon>
        <taxon>Basidiomycota</taxon>
        <taxon>Ustilaginomycotina</taxon>
        <taxon>Exobasidiomycetes</taxon>
        <taxon>Exobasidiales</taxon>
        <taxon>Brachybasidiaceae</taxon>
        <taxon>Meira</taxon>
    </lineage>
</organism>
<dbReference type="InterPro" id="IPR029060">
    <property type="entry name" value="PIN-like_dom_sf"/>
</dbReference>
<keyword evidence="4" id="KW-1185">Reference proteome</keyword>
<evidence type="ECO:0000313" key="4">
    <source>
        <dbReference type="Proteomes" id="UP000245771"/>
    </source>
</evidence>
<dbReference type="GO" id="GO:0005634">
    <property type="term" value="C:nucleus"/>
    <property type="evidence" value="ECO:0007669"/>
    <property type="project" value="TreeGrafter"/>
</dbReference>
<dbReference type="RefSeq" id="XP_025352055.1">
    <property type="nucleotide sequence ID" value="XM_025497974.1"/>
</dbReference>
<dbReference type="InterPro" id="IPR002716">
    <property type="entry name" value="PIN_dom"/>
</dbReference>
<gene>
    <name evidence="3" type="ORF">FA14DRAFT_158566</name>
</gene>
<protein>
    <recommendedName>
        <fullName evidence="2">PIN domain-containing protein</fullName>
    </recommendedName>
</protein>
<evidence type="ECO:0000313" key="3">
    <source>
        <dbReference type="EMBL" id="PWN31753.1"/>
    </source>
</evidence>
<evidence type="ECO:0000259" key="2">
    <source>
        <dbReference type="Pfam" id="PF13638"/>
    </source>
</evidence>
<dbReference type="AlphaFoldDB" id="A0A316V6B5"/>
<sequence>MPSYADLMAARDPAPSANRGPVRLWISRGEVRKALKEREYVEEIWQEEEIMDTDTINIPEDDSGYSSAFNNDVNGLSRDSFASSLASLGKGNAGVLLVLDTNTLLDALPFCTTMFTQCLARNAHAMSLGRFTVSPISFIVPKVVVGELDNLKTRDKTRDRAQRANKWILETIIQQKRRTYTLPNAQQNQVELLPENAWALHIENNAHYIKCLQDPLYRGESPDDEIVSLCSILQRDSGQTAWLCSDDINAKLRAESEGIMTFSISKWIKDEVGFAREGKDESLSKSISEMIDQWIDQMGIQSTNLSGQSQDFGSPTQSSSMTIDSPPTSPNSDPRRSPKQGLNDSMHAVSNYTYQPRRNSRPQNGTSRYPSRTQHSMPNTHVYSATDRTSGSSMWASKP</sequence>
<reference evidence="3 4" key="1">
    <citation type="journal article" date="2018" name="Mol. Biol. Evol.">
        <title>Broad Genomic Sampling Reveals a Smut Pathogenic Ancestry of the Fungal Clade Ustilaginomycotina.</title>
        <authorList>
            <person name="Kijpornyongpan T."/>
            <person name="Mondo S.J."/>
            <person name="Barry K."/>
            <person name="Sandor L."/>
            <person name="Lee J."/>
            <person name="Lipzen A."/>
            <person name="Pangilinan J."/>
            <person name="LaButti K."/>
            <person name="Hainaut M."/>
            <person name="Henrissat B."/>
            <person name="Grigoriev I.V."/>
            <person name="Spatafora J.W."/>
            <person name="Aime M.C."/>
        </authorList>
    </citation>
    <scope>NUCLEOTIDE SEQUENCE [LARGE SCALE GENOMIC DNA]</scope>
    <source>
        <strain evidence="3 4">MCA 3882</strain>
    </source>
</reference>
<feature type="compositionally biased region" description="Polar residues" evidence="1">
    <location>
        <begin position="304"/>
        <end position="332"/>
    </location>
</feature>
<dbReference type="InParanoid" id="A0A316V6B5"/>
<dbReference type="OrthoDB" id="2017974at2759"/>
<dbReference type="InterPro" id="IPR052626">
    <property type="entry name" value="SWT1_Regulator"/>
</dbReference>
<proteinExistence type="predicted"/>
<dbReference type="Proteomes" id="UP000245771">
    <property type="component" value="Unassembled WGS sequence"/>
</dbReference>
<dbReference type="PANTHER" id="PTHR16161">
    <property type="entry name" value="TRANSCRIPTIONAL PROTEIN SWT1"/>
    <property type="match status" value="1"/>
</dbReference>
<feature type="domain" description="PIN" evidence="2">
    <location>
        <begin position="97"/>
        <end position="264"/>
    </location>
</feature>
<dbReference type="SUPFAM" id="SSF88723">
    <property type="entry name" value="PIN domain-like"/>
    <property type="match status" value="1"/>
</dbReference>
<dbReference type="PANTHER" id="PTHR16161:SF0">
    <property type="entry name" value="TRANSCRIPTIONAL PROTEIN SWT1"/>
    <property type="match status" value="1"/>
</dbReference>
<name>A0A316V6B5_9BASI</name>
<dbReference type="Gene3D" id="3.40.50.1010">
    <property type="entry name" value="5'-nuclease"/>
    <property type="match status" value="1"/>
</dbReference>